<dbReference type="PANTHER" id="PTHR43443">
    <property type="entry name" value="3-HEXULOSE-6-PHOSPHATE ISOMERASE"/>
    <property type="match status" value="1"/>
</dbReference>
<accession>G8LQE5</accession>
<dbReference type="EMBL" id="CP002887">
    <property type="protein sequence ID" value="AEW76041.1"/>
    <property type="molecule type" value="Genomic_DNA"/>
</dbReference>
<dbReference type="HOGENOM" id="CLU_094236_1_1_6"/>
<feature type="domain" description="SIS" evidence="2">
    <location>
        <begin position="29"/>
        <end position="163"/>
    </location>
</feature>
<evidence type="ECO:0000313" key="4">
    <source>
        <dbReference type="Proteomes" id="UP000007838"/>
    </source>
</evidence>
<organism evidence="3 4">
    <name type="scientific">Enterobacter ludwigii</name>
    <dbReference type="NCBI Taxonomy" id="299767"/>
    <lineage>
        <taxon>Bacteria</taxon>
        <taxon>Pseudomonadati</taxon>
        <taxon>Pseudomonadota</taxon>
        <taxon>Gammaproteobacteria</taxon>
        <taxon>Enterobacterales</taxon>
        <taxon>Enterobacteriaceae</taxon>
        <taxon>Enterobacter</taxon>
        <taxon>Enterobacter cloacae complex</taxon>
    </lineage>
</organism>
<evidence type="ECO:0000313" key="3">
    <source>
        <dbReference type="EMBL" id="AEW76041.1"/>
    </source>
</evidence>
<dbReference type="Gene3D" id="3.40.50.10490">
    <property type="entry name" value="Glucose-6-phosphate isomerase like protein, domain 1"/>
    <property type="match status" value="1"/>
</dbReference>
<dbReference type="PROSITE" id="PS51464">
    <property type="entry name" value="SIS"/>
    <property type="match status" value="1"/>
</dbReference>
<name>G8LQE5_9ENTR</name>
<dbReference type="GO" id="GO:0016853">
    <property type="term" value="F:isomerase activity"/>
    <property type="evidence" value="ECO:0007669"/>
    <property type="project" value="UniProtKB-KW"/>
</dbReference>
<dbReference type="InterPro" id="IPR046348">
    <property type="entry name" value="SIS_dom_sf"/>
</dbReference>
<dbReference type="InterPro" id="IPR017552">
    <property type="entry name" value="PHI/rmpB"/>
</dbReference>
<evidence type="ECO:0000256" key="1">
    <source>
        <dbReference type="ARBA" id="ARBA00009235"/>
    </source>
</evidence>
<dbReference type="PANTHER" id="PTHR43443:SF1">
    <property type="entry name" value="3-HEXULOSE-6-PHOSPHATE ISOMERASE"/>
    <property type="match status" value="1"/>
</dbReference>
<proteinExistence type="inferred from homology"/>
<comment type="similarity">
    <text evidence="1">Belongs to the SIS family. PHI subfamily.</text>
</comment>
<sequence>MTVMKKYSLVLKELSSLVDKIDDKEFNSLVDSIITASHVFLAGAGRSGQMINAFANRLMHLGLSVSVVGEVSSPHSRKNDLMIVGSGSGETQRLINQVKIAKNNGVYIALITAAPDSTLATLADYVLTIPAGPSAQPMGSLFEQASLLTYDSIVLSLMANLNETSQTMKERHADIE</sequence>
<dbReference type="GO" id="GO:1901135">
    <property type="term" value="P:carbohydrate derivative metabolic process"/>
    <property type="evidence" value="ECO:0007669"/>
    <property type="project" value="InterPro"/>
</dbReference>
<dbReference type="SUPFAM" id="SSF53697">
    <property type="entry name" value="SIS domain"/>
    <property type="match status" value="1"/>
</dbReference>
<dbReference type="Pfam" id="PF01380">
    <property type="entry name" value="SIS"/>
    <property type="match status" value="1"/>
</dbReference>
<evidence type="ECO:0000259" key="2">
    <source>
        <dbReference type="PROSITE" id="PS51464"/>
    </source>
</evidence>
<dbReference type="GO" id="GO:0097367">
    <property type="term" value="F:carbohydrate derivative binding"/>
    <property type="evidence" value="ECO:0007669"/>
    <property type="project" value="InterPro"/>
</dbReference>
<dbReference type="Proteomes" id="UP000007838">
    <property type="component" value="Plasmid pEcWSU1_A"/>
</dbReference>
<dbReference type="AlphaFoldDB" id="G8LQE5"/>
<keyword evidence="3" id="KW-0614">Plasmid</keyword>
<dbReference type="KEGG" id="eec:EcWSU1_A067"/>
<geneLocation type="plasmid" evidence="3 4">
    <name>pEcWSU1_A</name>
</geneLocation>
<keyword evidence="3" id="KW-0413">Isomerase</keyword>
<dbReference type="NCBIfam" id="TIGR03127">
    <property type="entry name" value="RuMP_HxlB"/>
    <property type="match status" value="1"/>
</dbReference>
<protein>
    <submittedName>
        <fullName evidence="3">3-hexulose-6-phosphate isomerase</fullName>
    </submittedName>
</protein>
<dbReference type="eggNOG" id="COG0794">
    <property type="taxonomic scope" value="Bacteria"/>
</dbReference>
<gene>
    <name evidence="3" type="primary">hxlB</name>
    <name evidence="3" type="ORF">EcWSU1_A067</name>
</gene>
<dbReference type="InterPro" id="IPR001347">
    <property type="entry name" value="SIS_dom"/>
</dbReference>
<reference evidence="3 4" key="1">
    <citation type="journal article" date="2011" name="Stand. Genomic Sci.">
        <title>Complete genome of the onion pathogen Enterobacter cloacae EcWSU1.</title>
        <authorList>
            <person name="Humann J.L."/>
            <person name="Wildung M."/>
            <person name="Cheng C.H."/>
            <person name="Lee T."/>
            <person name="Stewart J.E."/>
            <person name="Drew J.C."/>
            <person name="Triplett E.W."/>
            <person name="Main D."/>
            <person name="Schroeder B.K."/>
        </authorList>
    </citation>
    <scope>NUCLEOTIDE SEQUENCE [LARGE SCALE GENOMIC DNA]</scope>
    <source>
        <strain evidence="3 4">EcWSU1</strain>
        <plasmid evidence="3 4">pEcWSU1_A</plasmid>
    </source>
</reference>